<evidence type="ECO:0000256" key="2">
    <source>
        <dbReference type="ARBA" id="ARBA00022857"/>
    </source>
</evidence>
<dbReference type="PANTHER" id="PTHR43490">
    <property type="entry name" value="(+)-NEOMENTHOL DEHYDROGENASE"/>
    <property type="match status" value="1"/>
</dbReference>
<organism evidence="5 6">
    <name type="scientific">Sphingomonas abaci</name>
    <dbReference type="NCBI Taxonomy" id="237611"/>
    <lineage>
        <taxon>Bacteria</taxon>
        <taxon>Pseudomonadati</taxon>
        <taxon>Pseudomonadota</taxon>
        <taxon>Alphaproteobacteria</taxon>
        <taxon>Sphingomonadales</taxon>
        <taxon>Sphingomonadaceae</taxon>
        <taxon>Sphingomonas</taxon>
    </lineage>
</organism>
<dbReference type="RefSeq" id="WP_184110718.1">
    <property type="nucleotide sequence ID" value="NZ_JACHNY010000001.1"/>
</dbReference>
<dbReference type="InterPro" id="IPR036291">
    <property type="entry name" value="NAD(P)-bd_dom_sf"/>
</dbReference>
<reference evidence="5 6" key="1">
    <citation type="submission" date="2020-08" db="EMBL/GenBank/DDBJ databases">
        <title>Genomic Encyclopedia of Type Strains, Phase IV (KMG-IV): sequencing the most valuable type-strain genomes for metagenomic binning, comparative biology and taxonomic classification.</title>
        <authorList>
            <person name="Goeker M."/>
        </authorList>
    </citation>
    <scope>NUCLEOTIDE SEQUENCE [LARGE SCALE GENOMIC DNA]</scope>
    <source>
        <strain evidence="5 6">DSM 15867</strain>
    </source>
</reference>
<keyword evidence="6" id="KW-1185">Reference proteome</keyword>
<dbReference type="EMBL" id="JACHNY010000001">
    <property type="protein sequence ID" value="MBB4616104.1"/>
    <property type="molecule type" value="Genomic_DNA"/>
</dbReference>
<dbReference type="GO" id="GO:0016491">
    <property type="term" value="F:oxidoreductase activity"/>
    <property type="evidence" value="ECO:0007669"/>
    <property type="project" value="UniProtKB-KW"/>
</dbReference>
<dbReference type="Pfam" id="PF00106">
    <property type="entry name" value="adh_short"/>
    <property type="match status" value="1"/>
</dbReference>
<dbReference type="Gene3D" id="3.40.50.720">
    <property type="entry name" value="NAD(P)-binding Rossmann-like Domain"/>
    <property type="match status" value="1"/>
</dbReference>
<name>A0A7W7AFJ7_9SPHN</name>
<dbReference type="PRINTS" id="PR00081">
    <property type="entry name" value="GDHRDH"/>
</dbReference>
<evidence type="ECO:0000256" key="3">
    <source>
        <dbReference type="ARBA" id="ARBA00023002"/>
    </source>
</evidence>
<dbReference type="Proteomes" id="UP000574769">
    <property type="component" value="Unassembled WGS sequence"/>
</dbReference>
<evidence type="ECO:0000256" key="4">
    <source>
        <dbReference type="RuleBase" id="RU000363"/>
    </source>
</evidence>
<dbReference type="InterPro" id="IPR002347">
    <property type="entry name" value="SDR_fam"/>
</dbReference>
<evidence type="ECO:0000313" key="5">
    <source>
        <dbReference type="EMBL" id="MBB4616104.1"/>
    </source>
</evidence>
<dbReference type="AlphaFoldDB" id="A0A7W7AFJ7"/>
<dbReference type="PRINTS" id="PR00080">
    <property type="entry name" value="SDRFAMILY"/>
</dbReference>
<dbReference type="PANTHER" id="PTHR43490:SF99">
    <property type="entry name" value="SHORT-CHAIN DEHYDROGENASE_REDUCTASE"/>
    <property type="match status" value="1"/>
</dbReference>
<comment type="similarity">
    <text evidence="1 4">Belongs to the short-chain dehydrogenases/reductases (SDR) family.</text>
</comment>
<keyword evidence="3" id="KW-0560">Oxidoreductase</keyword>
<evidence type="ECO:0000313" key="6">
    <source>
        <dbReference type="Proteomes" id="UP000574769"/>
    </source>
</evidence>
<proteinExistence type="inferred from homology"/>
<comment type="caution">
    <text evidence="5">The sequence shown here is derived from an EMBL/GenBank/DDBJ whole genome shotgun (WGS) entry which is preliminary data.</text>
</comment>
<sequence length="242" mass="25119">MTDKRNALVTGANKGIGLEIARGLGKLGYAVWLGSRDEQRGHAAAGALRQEGLDVRLLLIDVADDASVAAAAKALKAEAGKLDALVNNAGISTGWVAPTEDRVSDVRAIYEVNVFGAIRTTQAFLPLLKASDAPRIVMMSSSLGSLAWASDFEAPMAYEANLLGYNSSKSALNAVTVAFAKELAPLGFKVNAGCPGYTATDLNQHSGPRTPEQGAAIAVRLATLADDGPTGSFYDDAGVVAW</sequence>
<dbReference type="SUPFAM" id="SSF51735">
    <property type="entry name" value="NAD(P)-binding Rossmann-fold domains"/>
    <property type="match status" value="1"/>
</dbReference>
<keyword evidence="2" id="KW-0521">NADP</keyword>
<accession>A0A7W7AFJ7</accession>
<gene>
    <name evidence="5" type="ORF">GGQ96_000210</name>
</gene>
<evidence type="ECO:0000256" key="1">
    <source>
        <dbReference type="ARBA" id="ARBA00006484"/>
    </source>
</evidence>
<protein>
    <submittedName>
        <fullName evidence="5">NAD(P)-dependent dehydrogenase (Short-subunit alcohol dehydrogenase family)</fullName>
    </submittedName>
</protein>